<evidence type="ECO:0000313" key="2">
    <source>
        <dbReference type="EMBL" id="AEF96997.1"/>
    </source>
</evidence>
<comment type="similarity">
    <text evidence="1">Belongs to the CutA family.</text>
</comment>
<name>F6BAI4_METIK</name>
<dbReference type="InterPro" id="IPR015867">
    <property type="entry name" value="N-reg_PII/ATP_PRibTrfase_C"/>
</dbReference>
<dbReference type="NCBIfam" id="NF041095">
    <property type="entry name" value="dival_cat_tol_CutA"/>
    <property type="match status" value="1"/>
</dbReference>
<dbReference type="InterPro" id="IPR004323">
    <property type="entry name" value="Ion_tolerance_CutA"/>
</dbReference>
<dbReference type="PANTHER" id="PTHR23419:SF8">
    <property type="entry name" value="FI09726P"/>
    <property type="match status" value="1"/>
</dbReference>
<evidence type="ECO:0000313" key="3">
    <source>
        <dbReference type="Proteomes" id="UP000009227"/>
    </source>
</evidence>
<keyword evidence="3" id="KW-1185">Reference proteome</keyword>
<dbReference type="KEGG" id="mig:Metig_1462"/>
<dbReference type="GO" id="GO:0005507">
    <property type="term" value="F:copper ion binding"/>
    <property type="evidence" value="ECO:0007669"/>
    <property type="project" value="TreeGrafter"/>
</dbReference>
<dbReference type="Pfam" id="PF03091">
    <property type="entry name" value="CutA1"/>
    <property type="match status" value="1"/>
</dbReference>
<evidence type="ECO:0000256" key="1">
    <source>
        <dbReference type="ARBA" id="ARBA00010169"/>
    </source>
</evidence>
<dbReference type="HOGENOM" id="CLU_098807_3_1_2"/>
<dbReference type="GeneID" id="10644335"/>
<accession>F6BAI4</accession>
<dbReference type="GO" id="GO:0010038">
    <property type="term" value="P:response to metal ion"/>
    <property type="evidence" value="ECO:0007669"/>
    <property type="project" value="InterPro"/>
</dbReference>
<dbReference type="OrthoDB" id="8015at2157"/>
<dbReference type="InterPro" id="IPR053426">
    <property type="entry name" value="CutA_tolerance"/>
</dbReference>
<reference evidence="2 3" key="1">
    <citation type="submission" date="2011-05" db="EMBL/GenBank/DDBJ databases">
        <title>Complete sequence of Methanotorris igneus Kol 5.</title>
        <authorList>
            <consortium name="US DOE Joint Genome Institute"/>
            <person name="Lucas S."/>
            <person name="Han J."/>
            <person name="Lapidus A."/>
            <person name="Cheng J.-F."/>
            <person name="Goodwin L."/>
            <person name="Pitluck S."/>
            <person name="Peters L."/>
            <person name="Mikhailova N."/>
            <person name="Chertkov O."/>
            <person name="Han C."/>
            <person name="Tapia R."/>
            <person name="Land M."/>
            <person name="Hauser L."/>
            <person name="Kyrpides N."/>
            <person name="Ivanova N."/>
            <person name="Pagani I."/>
            <person name="Sieprawska-Lupa M."/>
            <person name="Whitman W."/>
            <person name="Woyke T."/>
        </authorList>
    </citation>
    <scope>NUCLEOTIDE SEQUENCE [LARGE SCALE GENOMIC DNA]</scope>
    <source>
        <strain evidence="3">DSM 5666 / JCM 11834 / Kol 5</strain>
    </source>
</reference>
<dbReference type="AlphaFoldDB" id="F6BAI4"/>
<organism evidence="3">
    <name type="scientific">Methanotorris igneus (strain DSM 5666 / JCM 11834 / Kol 5)</name>
    <dbReference type="NCBI Taxonomy" id="880724"/>
    <lineage>
        <taxon>Archaea</taxon>
        <taxon>Methanobacteriati</taxon>
        <taxon>Methanobacteriota</taxon>
        <taxon>Methanomada group</taxon>
        <taxon>Methanococci</taxon>
        <taxon>Methanococcales</taxon>
        <taxon>Methanocaldococcaceae</taxon>
        <taxon>Methanotorris</taxon>
    </lineage>
</organism>
<dbReference type="EMBL" id="CP002737">
    <property type="protein sequence ID" value="AEF96997.1"/>
    <property type="molecule type" value="Genomic_DNA"/>
</dbReference>
<gene>
    <name evidence="2" type="ordered locus">Metig_1462</name>
</gene>
<dbReference type="InterPro" id="IPR011322">
    <property type="entry name" value="N-reg_PII-like_a/b"/>
</dbReference>
<proteinExistence type="inferred from homology"/>
<dbReference type="SUPFAM" id="SSF54913">
    <property type="entry name" value="GlnB-like"/>
    <property type="match status" value="1"/>
</dbReference>
<dbReference type="Gene3D" id="3.30.70.120">
    <property type="match status" value="1"/>
</dbReference>
<dbReference type="STRING" id="880724.Metig_1462"/>
<protein>
    <submittedName>
        <fullName evidence="2">CutA1 divalent ion tolerance protein</fullName>
    </submittedName>
</protein>
<sequence length="102" mass="11825">MYVLVYITASNHEVAKKIASHLLESKLVACANIFPIESMYWWRGKIENDNEVAIILKTKEKLVKKIIEEVKKLHSYTNPCIIAIPIIHGSEEFLKWIDEETI</sequence>
<dbReference type="RefSeq" id="WP_013799593.1">
    <property type="nucleotide sequence ID" value="NC_015562.1"/>
</dbReference>
<dbReference type="PANTHER" id="PTHR23419">
    <property type="entry name" value="DIVALENT CATION TOLERANCE CUTA-RELATED"/>
    <property type="match status" value="1"/>
</dbReference>
<dbReference type="Proteomes" id="UP000009227">
    <property type="component" value="Chromosome"/>
</dbReference>